<dbReference type="GO" id="GO:0003677">
    <property type="term" value="F:DNA binding"/>
    <property type="evidence" value="ECO:0007669"/>
    <property type="project" value="UniProtKB-KW"/>
</dbReference>
<dbReference type="GO" id="GO:0005829">
    <property type="term" value="C:cytosol"/>
    <property type="evidence" value="ECO:0007669"/>
    <property type="project" value="TreeGrafter"/>
</dbReference>
<evidence type="ECO:0000313" key="6">
    <source>
        <dbReference type="EMBL" id="WDI31294.1"/>
    </source>
</evidence>
<keyword evidence="2" id="KW-0238">DNA-binding</keyword>
<organism evidence="6 7">
    <name type="scientific">Hyphococcus flavus</name>
    <dbReference type="NCBI Taxonomy" id="1866326"/>
    <lineage>
        <taxon>Bacteria</taxon>
        <taxon>Pseudomonadati</taxon>
        <taxon>Pseudomonadota</taxon>
        <taxon>Alphaproteobacteria</taxon>
        <taxon>Parvularculales</taxon>
        <taxon>Parvularculaceae</taxon>
        <taxon>Hyphococcus</taxon>
    </lineage>
</organism>
<dbReference type="InterPro" id="IPR000595">
    <property type="entry name" value="cNMP-bd_dom"/>
</dbReference>
<dbReference type="SMART" id="SM00419">
    <property type="entry name" value="HTH_CRP"/>
    <property type="match status" value="1"/>
</dbReference>
<dbReference type="PANTHER" id="PTHR24567:SF68">
    <property type="entry name" value="DNA-BINDING TRANSCRIPTIONAL DUAL REGULATOR CRP"/>
    <property type="match status" value="1"/>
</dbReference>
<sequence>MSGANGKTAATASLIWELKRHPFFEALTDEKLKGLLDAAQSVVFGARKQIFSQGDESDCLYIILSGRVKISSYSDAGKETVLAFMGENEVLGEMGVFDGGARSAAASALQETRALRLYRRDVLDFLERNHGVALQIIAALCTRLRHTNFLLEDIATLPAAPRLARALLRLGEYYGHVDDDGSLCIDMKLSQGNLGAHAGLMRENVNRQLKLWESEGLVRQKAGVITVLKPETLKHIGEE</sequence>
<name>A0AAE9ZB65_9PROT</name>
<evidence type="ECO:0000256" key="1">
    <source>
        <dbReference type="ARBA" id="ARBA00023015"/>
    </source>
</evidence>
<dbReference type="Gene3D" id="1.10.10.10">
    <property type="entry name" value="Winged helix-like DNA-binding domain superfamily/Winged helix DNA-binding domain"/>
    <property type="match status" value="1"/>
</dbReference>
<feature type="domain" description="HTH crp-type" evidence="5">
    <location>
        <begin position="157"/>
        <end position="231"/>
    </location>
</feature>
<evidence type="ECO:0000256" key="3">
    <source>
        <dbReference type="ARBA" id="ARBA00023163"/>
    </source>
</evidence>
<dbReference type="SUPFAM" id="SSF46785">
    <property type="entry name" value="Winged helix' DNA-binding domain"/>
    <property type="match status" value="1"/>
</dbReference>
<dbReference type="PROSITE" id="PS50042">
    <property type="entry name" value="CNMP_BINDING_3"/>
    <property type="match status" value="1"/>
</dbReference>
<dbReference type="InterPro" id="IPR036388">
    <property type="entry name" value="WH-like_DNA-bd_sf"/>
</dbReference>
<dbReference type="KEGG" id="hfl:PUV54_15195"/>
<evidence type="ECO:0000259" key="5">
    <source>
        <dbReference type="PROSITE" id="PS51063"/>
    </source>
</evidence>
<dbReference type="Pfam" id="PF00027">
    <property type="entry name" value="cNMP_binding"/>
    <property type="match status" value="1"/>
</dbReference>
<protein>
    <submittedName>
        <fullName evidence="6">Crp/Fnr family transcriptional regulator</fullName>
    </submittedName>
</protein>
<dbReference type="InterPro" id="IPR036390">
    <property type="entry name" value="WH_DNA-bd_sf"/>
</dbReference>
<proteinExistence type="predicted"/>
<accession>A0AAE9ZB65</accession>
<dbReference type="SUPFAM" id="SSF51206">
    <property type="entry name" value="cAMP-binding domain-like"/>
    <property type="match status" value="1"/>
</dbReference>
<evidence type="ECO:0000259" key="4">
    <source>
        <dbReference type="PROSITE" id="PS50042"/>
    </source>
</evidence>
<dbReference type="Proteomes" id="UP001214043">
    <property type="component" value="Chromosome"/>
</dbReference>
<dbReference type="InterPro" id="IPR050397">
    <property type="entry name" value="Env_Response_Regulators"/>
</dbReference>
<keyword evidence="3" id="KW-0804">Transcription</keyword>
<dbReference type="Pfam" id="PF13545">
    <property type="entry name" value="HTH_Crp_2"/>
    <property type="match status" value="1"/>
</dbReference>
<dbReference type="InterPro" id="IPR014710">
    <property type="entry name" value="RmlC-like_jellyroll"/>
</dbReference>
<dbReference type="SMART" id="SM00100">
    <property type="entry name" value="cNMP"/>
    <property type="match status" value="1"/>
</dbReference>
<dbReference type="EMBL" id="CP118166">
    <property type="protein sequence ID" value="WDI31294.1"/>
    <property type="molecule type" value="Genomic_DNA"/>
</dbReference>
<dbReference type="InterPro" id="IPR018490">
    <property type="entry name" value="cNMP-bd_dom_sf"/>
</dbReference>
<dbReference type="RefSeq" id="WP_274493153.1">
    <property type="nucleotide sequence ID" value="NZ_CP118166.1"/>
</dbReference>
<dbReference type="CDD" id="cd00038">
    <property type="entry name" value="CAP_ED"/>
    <property type="match status" value="1"/>
</dbReference>
<dbReference type="AlphaFoldDB" id="A0AAE9ZB65"/>
<dbReference type="InterPro" id="IPR012318">
    <property type="entry name" value="HTH_CRP"/>
</dbReference>
<feature type="domain" description="Cyclic nucleotide-binding" evidence="4">
    <location>
        <begin position="23"/>
        <end position="126"/>
    </location>
</feature>
<keyword evidence="1" id="KW-0805">Transcription regulation</keyword>
<dbReference type="GO" id="GO:0003700">
    <property type="term" value="F:DNA-binding transcription factor activity"/>
    <property type="evidence" value="ECO:0007669"/>
    <property type="project" value="TreeGrafter"/>
</dbReference>
<dbReference type="PROSITE" id="PS51063">
    <property type="entry name" value="HTH_CRP_2"/>
    <property type="match status" value="1"/>
</dbReference>
<keyword evidence="7" id="KW-1185">Reference proteome</keyword>
<dbReference type="PANTHER" id="PTHR24567">
    <property type="entry name" value="CRP FAMILY TRANSCRIPTIONAL REGULATORY PROTEIN"/>
    <property type="match status" value="1"/>
</dbReference>
<gene>
    <name evidence="6" type="ORF">PUV54_15195</name>
</gene>
<dbReference type="Gene3D" id="2.60.120.10">
    <property type="entry name" value="Jelly Rolls"/>
    <property type="match status" value="1"/>
</dbReference>
<evidence type="ECO:0000313" key="7">
    <source>
        <dbReference type="Proteomes" id="UP001214043"/>
    </source>
</evidence>
<evidence type="ECO:0000256" key="2">
    <source>
        <dbReference type="ARBA" id="ARBA00023125"/>
    </source>
</evidence>
<reference evidence="6" key="1">
    <citation type="submission" date="2023-02" db="EMBL/GenBank/DDBJ databases">
        <title>Genome sequence of Hyphococcus flavus.</title>
        <authorList>
            <person name="Rong J.-C."/>
            <person name="Zhao Q."/>
            <person name="Yi M."/>
            <person name="Wu J.-Y."/>
        </authorList>
    </citation>
    <scope>NUCLEOTIDE SEQUENCE</scope>
    <source>
        <strain evidence="6">MCCC 1K03223</strain>
    </source>
</reference>